<evidence type="ECO:0000256" key="7">
    <source>
        <dbReference type="PROSITE-ProRule" id="PRU10141"/>
    </source>
</evidence>
<evidence type="ECO:0000256" key="3">
    <source>
        <dbReference type="ARBA" id="ARBA00022679"/>
    </source>
</evidence>
<evidence type="ECO:0000256" key="1">
    <source>
        <dbReference type="ARBA" id="ARBA00012513"/>
    </source>
</evidence>
<dbReference type="RefSeq" id="WP_073451451.1">
    <property type="nucleotide sequence ID" value="NZ_BDIO01000006.1"/>
</dbReference>
<evidence type="ECO:0000256" key="8">
    <source>
        <dbReference type="SAM" id="MobiDB-lite"/>
    </source>
</evidence>
<feature type="domain" description="Protein kinase" evidence="9">
    <location>
        <begin position="18"/>
        <end position="285"/>
    </location>
</feature>
<dbReference type="InterPro" id="IPR000719">
    <property type="entry name" value="Prot_kinase_dom"/>
</dbReference>
<protein>
    <recommendedName>
        <fullName evidence="1">non-specific serine/threonine protein kinase</fullName>
        <ecNumber evidence="1">2.7.11.1</ecNumber>
    </recommendedName>
</protein>
<sequence>MGAARGRAPVDAPRIPGMEPLRPLGRGGFADVILCRWDGGHGRDALVAVKALRPEAPARQALAFRREIEILAALSGRPGLPAVLGSGVAADGRDWLALAHCPPPSVVDLLAGGPLPVGRALEIGMRVAGAAGAIHGAGFAHRDIKPANILLDASGAAVLIDPGIAAPLGAPGGGAEVGGSSPLWAPPEQQLSEGPLGAAVDVYALGATLYTLLAGRSPHEAPGGPPTGGDQLTVLNRVIHDPRPPIGRDDVPESLEAVLSRALSLDPAERHPSMSALAGDLRPLTAETGRKRHRDRSKW</sequence>
<dbReference type="InterPro" id="IPR017441">
    <property type="entry name" value="Protein_kinase_ATP_BS"/>
</dbReference>
<evidence type="ECO:0000259" key="9">
    <source>
        <dbReference type="PROSITE" id="PS50011"/>
    </source>
</evidence>
<dbReference type="SMART" id="SM00220">
    <property type="entry name" value="S_TKc"/>
    <property type="match status" value="1"/>
</dbReference>
<evidence type="ECO:0000256" key="2">
    <source>
        <dbReference type="ARBA" id="ARBA00022527"/>
    </source>
</evidence>
<dbReference type="PROSITE" id="PS00107">
    <property type="entry name" value="PROTEIN_KINASE_ATP"/>
    <property type="match status" value="1"/>
</dbReference>
<comment type="caution">
    <text evidence="10">The sequence shown here is derived from an EMBL/GenBank/DDBJ whole genome shotgun (WGS) entry which is preliminary data.</text>
</comment>
<dbReference type="GO" id="GO:0004674">
    <property type="term" value="F:protein serine/threonine kinase activity"/>
    <property type="evidence" value="ECO:0007669"/>
    <property type="project" value="UniProtKB-KW"/>
</dbReference>
<keyword evidence="2 10" id="KW-0723">Serine/threonine-protein kinase</keyword>
<dbReference type="PROSITE" id="PS50011">
    <property type="entry name" value="PROTEIN_KINASE_DOM"/>
    <property type="match status" value="1"/>
</dbReference>
<evidence type="ECO:0000256" key="4">
    <source>
        <dbReference type="ARBA" id="ARBA00022741"/>
    </source>
</evidence>
<dbReference type="InterPro" id="IPR008271">
    <property type="entry name" value="Ser/Thr_kinase_AS"/>
</dbReference>
<keyword evidence="5 10" id="KW-0418">Kinase</keyword>
<evidence type="ECO:0000256" key="6">
    <source>
        <dbReference type="ARBA" id="ARBA00022840"/>
    </source>
</evidence>
<keyword evidence="11" id="KW-1185">Reference proteome</keyword>
<dbReference type="PANTHER" id="PTHR43289">
    <property type="entry name" value="MITOGEN-ACTIVATED PROTEIN KINASE KINASE KINASE 20-RELATED"/>
    <property type="match status" value="1"/>
</dbReference>
<dbReference type="Gene3D" id="3.30.200.20">
    <property type="entry name" value="Phosphorylase Kinase, domain 1"/>
    <property type="match status" value="1"/>
</dbReference>
<proteinExistence type="predicted"/>
<accession>A0ABY1I313</accession>
<dbReference type="PANTHER" id="PTHR43289:SF6">
    <property type="entry name" value="SERINE_THREONINE-PROTEIN KINASE NEKL-3"/>
    <property type="match status" value="1"/>
</dbReference>
<dbReference type="EC" id="2.7.11.1" evidence="1"/>
<feature type="compositionally biased region" description="Basic residues" evidence="8">
    <location>
        <begin position="290"/>
        <end position="299"/>
    </location>
</feature>
<keyword evidence="3" id="KW-0808">Transferase</keyword>
<dbReference type="EMBL" id="FQYL01000002">
    <property type="protein sequence ID" value="SHI47509.1"/>
    <property type="molecule type" value="Genomic_DNA"/>
</dbReference>
<dbReference type="InterPro" id="IPR011009">
    <property type="entry name" value="Kinase-like_dom_sf"/>
</dbReference>
<feature type="binding site" evidence="7">
    <location>
        <position position="50"/>
    </location>
    <ligand>
        <name>ATP</name>
        <dbReference type="ChEBI" id="CHEBI:30616"/>
    </ligand>
</feature>
<feature type="region of interest" description="Disordered" evidence="8">
    <location>
        <begin position="266"/>
        <end position="299"/>
    </location>
</feature>
<organism evidence="10 11">
    <name type="scientific">Actinomyces denticolens</name>
    <dbReference type="NCBI Taxonomy" id="52767"/>
    <lineage>
        <taxon>Bacteria</taxon>
        <taxon>Bacillati</taxon>
        <taxon>Actinomycetota</taxon>
        <taxon>Actinomycetes</taxon>
        <taxon>Actinomycetales</taxon>
        <taxon>Actinomycetaceae</taxon>
        <taxon>Actinomyces</taxon>
    </lineage>
</organism>
<keyword evidence="4 7" id="KW-0547">Nucleotide-binding</keyword>
<evidence type="ECO:0000313" key="10">
    <source>
        <dbReference type="EMBL" id="SHI47509.1"/>
    </source>
</evidence>
<dbReference type="Pfam" id="PF00069">
    <property type="entry name" value="Pkinase"/>
    <property type="match status" value="1"/>
</dbReference>
<dbReference type="PROSITE" id="PS00108">
    <property type="entry name" value="PROTEIN_KINASE_ST"/>
    <property type="match status" value="1"/>
</dbReference>
<name>A0ABY1I313_9ACTO</name>
<dbReference type="CDD" id="cd14014">
    <property type="entry name" value="STKc_PknB_like"/>
    <property type="match status" value="1"/>
</dbReference>
<reference evidence="10 11" key="1">
    <citation type="submission" date="2016-11" db="EMBL/GenBank/DDBJ databases">
        <authorList>
            <person name="Varghese N."/>
            <person name="Submissions S."/>
        </authorList>
    </citation>
    <scope>NUCLEOTIDE SEQUENCE [LARGE SCALE GENOMIC DNA]</scope>
    <source>
        <strain evidence="10 11">PA</strain>
    </source>
</reference>
<keyword evidence="6 7" id="KW-0067">ATP-binding</keyword>
<evidence type="ECO:0000256" key="5">
    <source>
        <dbReference type="ARBA" id="ARBA00022777"/>
    </source>
</evidence>
<dbReference type="Gene3D" id="1.10.510.10">
    <property type="entry name" value="Transferase(Phosphotransferase) domain 1"/>
    <property type="match status" value="1"/>
</dbReference>
<evidence type="ECO:0000313" key="11">
    <source>
        <dbReference type="Proteomes" id="UP000184390"/>
    </source>
</evidence>
<dbReference type="Proteomes" id="UP000184390">
    <property type="component" value="Unassembled WGS sequence"/>
</dbReference>
<dbReference type="SUPFAM" id="SSF56112">
    <property type="entry name" value="Protein kinase-like (PK-like)"/>
    <property type="match status" value="1"/>
</dbReference>
<gene>
    <name evidence="10" type="ORF">SAMN05216246_102209</name>
</gene>